<dbReference type="VEuPathDB" id="FungiDB:HMPREF1541_03284"/>
<evidence type="ECO:0000313" key="5">
    <source>
        <dbReference type="EMBL" id="ETN41349.1"/>
    </source>
</evidence>
<dbReference type="RefSeq" id="XP_008715858.1">
    <property type="nucleotide sequence ID" value="XM_008717636.1"/>
</dbReference>
<dbReference type="InterPro" id="IPR036188">
    <property type="entry name" value="FAD/NAD-bd_sf"/>
</dbReference>
<name>W2S080_CYPE1</name>
<evidence type="ECO:0000256" key="1">
    <source>
        <dbReference type="ARBA" id="ARBA00022630"/>
    </source>
</evidence>
<evidence type="ECO:0000256" key="2">
    <source>
        <dbReference type="ARBA" id="ARBA00022827"/>
    </source>
</evidence>
<proteinExistence type="predicted"/>
<gene>
    <name evidence="5" type="ORF">HMPREF1541_03284</name>
</gene>
<evidence type="ECO:0000313" key="6">
    <source>
        <dbReference type="Proteomes" id="UP000030752"/>
    </source>
</evidence>
<organism evidence="5 6">
    <name type="scientific">Cyphellophora europaea (strain CBS 101466)</name>
    <name type="common">Phialophora europaea</name>
    <dbReference type="NCBI Taxonomy" id="1220924"/>
    <lineage>
        <taxon>Eukaryota</taxon>
        <taxon>Fungi</taxon>
        <taxon>Dikarya</taxon>
        <taxon>Ascomycota</taxon>
        <taxon>Pezizomycotina</taxon>
        <taxon>Eurotiomycetes</taxon>
        <taxon>Chaetothyriomycetidae</taxon>
        <taxon>Chaetothyriales</taxon>
        <taxon>Cyphellophoraceae</taxon>
        <taxon>Cyphellophora</taxon>
    </lineage>
</organism>
<dbReference type="InterPro" id="IPR050631">
    <property type="entry name" value="PheA/TfdB_FAD_monoxygenase"/>
</dbReference>
<keyword evidence="6" id="KW-1185">Reference proteome</keyword>
<dbReference type="PRINTS" id="PR00420">
    <property type="entry name" value="RNGMNOXGNASE"/>
</dbReference>
<dbReference type="EMBL" id="KB822719">
    <property type="protein sequence ID" value="ETN41349.1"/>
    <property type="molecule type" value="Genomic_DNA"/>
</dbReference>
<dbReference type="STRING" id="1220924.W2S080"/>
<dbReference type="eggNOG" id="ENOG502SK3T">
    <property type="taxonomic scope" value="Eukaryota"/>
</dbReference>
<dbReference type="GO" id="GO:0008688">
    <property type="term" value="F:3-(3-hydroxyphenyl)propionate hydroxylase activity"/>
    <property type="evidence" value="ECO:0007669"/>
    <property type="project" value="TreeGrafter"/>
</dbReference>
<evidence type="ECO:0000256" key="3">
    <source>
        <dbReference type="ARBA" id="ARBA00023002"/>
    </source>
</evidence>
<dbReference type="PANTHER" id="PTHR43476:SF3">
    <property type="entry name" value="FAD-BINDING MONOOXYGENASE"/>
    <property type="match status" value="1"/>
</dbReference>
<dbReference type="HOGENOM" id="CLU_026314_0_0_1"/>
<feature type="domain" description="FAD-binding" evidence="4">
    <location>
        <begin position="310"/>
        <end position="369"/>
    </location>
</feature>
<dbReference type="OrthoDB" id="10016252at2759"/>
<feature type="domain" description="FAD-binding" evidence="4">
    <location>
        <begin position="5"/>
        <end position="181"/>
    </location>
</feature>
<keyword evidence="1" id="KW-0285">Flavoprotein</keyword>
<dbReference type="PANTHER" id="PTHR43476">
    <property type="entry name" value="3-(3-HYDROXY-PHENYL)PROPIONATE/3-HYDROXYCINNAMIC ACID HYDROXYLASE"/>
    <property type="match status" value="1"/>
</dbReference>
<dbReference type="InParanoid" id="W2S080"/>
<dbReference type="InterPro" id="IPR002938">
    <property type="entry name" value="FAD-bd"/>
</dbReference>
<keyword evidence="3" id="KW-0560">Oxidoreductase</keyword>
<dbReference type="GO" id="GO:0019622">
    <property type="term" value="P:3-(3-hydroxy)phenylpropionate catabolic process"/>
    <property type="evidence" value="ECO:0007669"/>
    <property type="project" value="TreeGrafter"/>
</dbReference>
<dbReference type="AlphaFoldDB" id="W2S080"/>
<dbReference type="Pfam" id="PF01494">
    <property type="entry name" value="FAD_binding_3"/>
    <property type="match status" value="2"/>
</dbReference>
<protein>
    <recommendedName>
        <fullName evidence="4">FAD-binding domain-containing protein</fullName>
    </recommendedName>
</protein>
<sequence length="619" mass="69515">MAEQTEVVICGGGPTGAMLSALLGLFRVPNIVLEREEGITTDPRGIALDEDGIRTLQAIGVYDKVFTEIGSTMTRFNFVSGSHNDFYKQPFLSVNNSTSEGGTGHPAFVCHKQPALEKAIRDTIAENPYSHLRSRCLVTGISEDEDRVTIQYVDSAGQSKTIQSKFLVGADGKTGYVRKKYLEPRGITMDKCEGQETWVALNWKITLPTEKTHPEFPLWALGYTPLQVYDLFFPSEFRFLCKPTRPAVCGRFGLPEDRLWRFEFVVRAGEDAMTMATPTETEKIIFPYLTHPAHRYGLRQDVRFPKDCIEVLRSRPFSFQARSCNRWAAGRVILAGDAAHVFPPFGGQGITSGFRDVLGLAWRLTLLHREPTANHVEVIRAWYLERKQQLERSLAATIQNGEYVTQSNILKAFVRDWSLWLMQMIPSWRRMLEKGPRAAGMVRYKHQAGFPFIPDGPGGMLLPQVYAWNPISESVYFSDDLIFASKKQGLFQLLLLPTSVTEARELLREVRKLPKNNFLLPEETTGIVQAHNVNAAELQQLNGGGALIARVATAEEFTASTDLCRGRPPPKYYDPYRISKDIGGMKLAVIRPDRFIYAACETVTELRTVLDSLAVALLP</sequence>
<accession>W2S080</accession>
<dbReference type="Gene3D" id="3.50.50.60">
    <property type="entry name" value="FAD/NAD(P)-binding domain"/>
    <property type="match status" value="2"/>
</dbReference>
<evidence type="ECO:0000259" key="4">
    <source>
        <dbReference type="Pfam" id="PF01494"/>
    </source>
</evidence>
<dbReference type="GeneID" id="19970623"/>
<dbReference type="Proteomes" id="UP000030752">
    <property type="component" value="Unassembled WGS sequence"/>
</dbReference>
<dbReference type="GO" id="GO:0071949">
    <property type="term" value="F:FAD binding"/>
    <property type="evidence" value="ECO:0007669"/>
    <property type="project" value="InterPro"/>
</dbReference>
<reference evidence="5 6" key="1">
    <citation type="submission" date="2013-03" db="EMBL/GenBank/DDBJ databases">
        <title>The Genome Sequence of Phialophora europaea CBS 101466.</title>
        <authorList>
            <consortium name="The Broad Institute Genomics Platform"/>
            <person name="Cuomo C."/>
            <person name="de Hoog S."/>
            <person name="Gorbushina A."/>
            <person name="Walker B."/>
            <person name="Young S.K."/>
            <person name="Zeng Q."/>
            <person name="Gargeya S."/>
            <person name="Fitzgerald M."/>
            <person name="Haas B."/>
            <person name="Abouelleil A."/>
            <person name="Allen A.W."/>
            <person name="Alvarado L."/>
            <person name="Arachchi H.M."/>
            <person name="Berlin A.M."/>
            <person name="Chapman S.B."/>
            <person name="Gainer-Dewar J."/>
            <person name="Goldberg J."/>
            <person name="Griggs A."/>
            <person name="Gujja S."/>
            <person name="Hansen M."/>
            <person name="Howarth C."/>
            <person name="Imamovic A."/>
            <person name="Ireland A."/>
            <person name="Larimer J."/>
            <person name="McCowan C."/>
            <person name="Murphy C."/>
            <person name="Pearson M."/>
            <person name="Poon T.W."/>
            <person name="Priest M."/>
            <person name="Roberts A."/>
            <person name="Saif S."/>
            <person name="Shea T."/>
            <person name="Sisk P."/>
            <person name="Sykes S."/>
            <person name="Wortman J."/>
            <person name="Nusbaum C."/>
            <person name="Birren B."/>
        </authorList>
    </citation>
    <scope>NUCLEOTIDE SEQUENCE [LARGE SCALE GENOMIC DNA]</scope>
    <source>
        <strain evidence="5 6">CBS 101466</strain>
    </source>
</reference>
<dbReference type="SUPFAM" id="SSF51905">
    <property type="entry name" value="FAD/NAD(P)-binding domain"/>
    <property type="match status" value="1"/>
</dbReference>
<keyword evidence="2" id="KW-0274">FAD</keyword>